<protein>
    <submittedName>
        <fullName evidence="2">Uncharacterized protein</fullName>
    </submittedName>
</protein>
<comment type="caution">
    <text evidence="2">The sequence shown here is derived from an EMBL/GenBank/DDBJ whole genome shotgun (WGS) entry which is preliminary data.</text>
</comment>
<reference evidence="2 3" key="1">
    <citation type="journal article" date="2020" name="Nature">
        <title>Six reference-quality genomes reveal evolution of bat adaptations.</title>
        <authorList>
            <person name="Jebb D."/>
            <person name="Huang Z."/>
            <person name="Pippel M."/>
            <person name="Hughes G.M."/>
            <person name="Lavrichenko K."/>
            <person name="Devanna P."/>
            <person name="Winkler S."/>
            <person name="Jermiin L.S."/>
            <person name="Skirmuntt E.C."/>
            <person name="Katzourakis A."/>
            <person name="Burkitt-Gray L."/>
            <person name="Ray D.A."/>
            <person name="Sullivan K.A.M."/>
            <person name="Roscito J.G."/>
            <person name="Kirilenko B.M."/>
            <person name="Davalos L.M."/>
            <person name="Corthals A.P."/>
            <person name="Power M.L."/>
            <person name="Jones G."/>
            <person name="Ransome R.D."/>
            <person name="Dechmann D.K.N."/>
            <person name="Locatelli A.G."/>
            <person name="Puechmaille S.J."/>
            <person name="Fedrigo O."/>
            <person name="Jarvis E.D."/>
            <person name="Hiller M."/>
            <person name="Vernes S.C."/>
            <person name="Myers E.W."/>
            <person name="Teeling E.C."/>
        </authorList>
    </citation>
    <scope>NUCLEOTIDE SEQUENCE [LARGE SCALE GENOMIC DNA]</scope>
    <source>
        <strain evidence="2">MRhiFer1</strain>
        <tissue evidence="2">Lung</tissue>
    </source>
</reference>
<accession>A0A7J7X5I3</accession>
<name>A0A7J7X5I3_RHIFE</name>
<feature type="region of interest" description="Disordered" evidence="1">
    <location>
        <begin position="1"/>
        <end position="28"/>
    </location>
</feature>
<dbReference type="EMBL" id="JACAGC010000009">
    <property type="protein sequence ID" value="KAF6344933.1"/>
    <property type="molecule type" value="Genomic_DNA"/>
</dbReference>
<dbReference type="Proteomes" id="UP000585614">
    <property type="component" value="Unassembled WGS sequence"/>
</dbReference>
<evidence type="ECO:0000313" key="3">
    <source>
        <dbReference type="Proteomes" id="UP000585614"/>
    </source>
</evidence>
<gene>
    <name evidence="2" type="ORF">mRhiFer1_010297</name>
</gene>
<dbReference type="AlphaFoldDB" id="A0A7J7X5I3"/>
<evidence type="ECO:0000256" key="1">
    <source>
        <dbReference type="SAM" id="MobiDB-lite"/>
    </source>
</evidence>
<evidence type="ECO:0000313" key="2">
    <source>
        <dbReference type="EMBL" id="KAF6344933.1"/>
    </source>
</evidence>
<organism evidence="2 3">
    <name type="scientific">Rhinolophus ferrumequinum</name>
    <name type="common">Greater horseshoe bat</name>
    <dbReference type="NCBI Taxonomy" id="59479"/>
    <lineage>
        <taxon>Eukaryota</taxon>
        <taxon>Metazoa</taxon>
        <taxon>Chordata</taxon>
        <taxon>Craniata</taxon>
        <taxon>Vertebrata</taxon>
        <taxon>Euteleostomi</taxon>
        <taxon>Mammalia</taxon>
        <taxon>Eutheria</taxon>
        <taxon>Laurasiatheria</taxon>
        <taxon>Chiroptera</taxon>
        <taxon>Yinpterochiroptera</taxon>
        <taxon>Rhinolophoidea</taxon>
        <taxon>Rhinolophidae</taxon>
        <taxon>Rhinolophinae</taxon>
        <taxon>Rhinolophus</taxon>
    </lineage>
</organism>
<proteinExistence type="predicted"/>
<sequence length="175" mass="19303">MAPACQLDGRSTAQRKNGDYPSTPLLKPHTSVCPPYPSDIPQVTVPPLEPKPSLSHEKNIVVNETGQFYPSYTIVHYRLSKKTPFRVNHQIQDEKVLICKSTQAFLFRAGDDREGTEVPAAASPLGQVHWQALHCGAGLMHPAFTGAFVTPWVPGPVNALFKEEKNEKVLVMVGY</sequence>